<name>A0A450S134_9GAMM</name>
<sequence length="69" mass="8206">MERGEAIFFARHKFGSMPRDAEKRIENIAPEELAPWGQWVLQILVEYFHFGLEFAKKCPRFSTFSLRFP</sequence>
<reference evidence="1" key="1">
    <citation type="submission" date="2019-02" db="EMBL/GenBank/DDBJ databases">
        <authorList>
            <person name="Gruber-Vodicka R. H."/>
            <person name="Seah K. B. B."/>
        </authorList>
    </citation>
    <scope>NUCLEOTIDE SEQUENCE</scope>
    <source>
        <strain evidence="1">BECK_DK47</strain>
    </source>
</reference>
<gene>
    <name evidence="1" type="ORF">BECKDK2373B_GA0170837_101048</name>
</gene>
<evidence type="ECO:0000313" key="1">
    <source>
        <dbReference type="EMBL" id="VFJ45356.1"/>
    </source>
</evidence>
<accession>A0A450S134</accession>
<dbReference type="AlphaFoldDB" id="A0A450S134"/>
<organism evidence="1">
    <name type="scientific">Candidatus Kentrum sp. DK</name>
    <dbReference type="NCBI Taxonomy" id="2126562"/>
    <lineage>
        <taxon>Bacteria</taxon>
        <taxon>Pseudomonadati</taxon>
        <taxon>Pseudomonadota</taxon>
        <taxon>Gammaproteobacteria</taxon>
        <taxon>Candidatus Kentrum</taxon>
    </lineage>
</organism>
<protein>
    <submittedName>
        <fullName evidence="1">Uncharacterized protein</fullName>
    </submittedName>
</protein>
<dbReference type="EMBL" id="CAADEX010000010">
    <property type="protein sequence ID" value="VFJ45356.1"/>
    <property type="molecule type" value="Genomic_DNA"/>
</dbReference>
<proteinExistence type="predicted"/>